<evidence type="ECO:0000313" key="2">
    <source>
        <dbReference type="Proteomes" id="UP001596380"/>
    </source>
</evidence>
<keyword evidence="2" id="KW-1185">Reference proteome</keyword>
<name>A0ABW2CYG5_9ACTN</name>
<reference evidence="2" key="1">
    <citation type="journal article" date="2019" name="Int. J. Syst. Evol. Microbiol.">
        <title>The Global Catalogue of Microorganisms (GCM) 10K type strain sequencing project: providing services to taxonomists for standard genome sequencing and annotation.</title>
        <authorList>
            <consortium name="The Broad Institute Genomics Platform"/>
            <consortium name="The Broad Institute Genome Sequencing Center for Infectious Disease"/>
            <person name="Wu L."/>
            <person name="Ma J."/>
        </authorList>
    </citation>
    <scope>NUCLEOTIDE SEQUENCE [LARGE SCALE GENOMIC DNA]</scope>
    <source>
        <strain evidence="2">JCM 3369</strain>
    </source>
</reference>
<gene>
    <name evidence="1" type="ORF">ACFQKB_42520</name>
</gene>
<evidence type="ECO:0008006" key="3">
    <source>
        <dbReference type="Google" id="ProtNLM"/>
    </source>
</evidence>
<protein>
    <recommendedName>
        <fullName evidence="3">HEAT repeat domain-containing protein</fullName>
    </recommendedName>
</protein>
<dbReference type="EMBL" id="JBHSXS010000054">
    <property type="protein sequence ID" value="MFC6886497.1"/>
    <property type="molecule type" value="Genomic_DNA"/>
</dbReference>
<dbReference type="SUPFAM" id="SSF48371">
    <property type="entry name" value="ARM repeat"/>
    <property type="match status" value="1"/>
</dbReference>
<sequence>MRADELLTEIEPLAYRERCGRLAGLRRSAGDPALAGLLDELAARGHYERSLALFVAAAVRDEASRAHVARAMRDPDARLAAEAIALAARFGLGAEAFAARLGDAPAAVRAATYAAVRGAGRADLAEALIDAVGERWGDAEAARLLPACGAEAVRSRLDRLAYAVANWASVGRAHPGPMLDHAERSLAGLREGVRDDWWRRHAPGVAAAVEHDPGRVVGLLERHWTAPTPPRPLEPRVGYLLAAEPARMLRLLLVPERRGVLCRLMARRSFRDRLLRLDAGDVAAVARAVRDDERALRLLLAAFPPAARERIFEEAMAGKDLATAEPGGDLLDVLPHARRAREAARMLRLRWVAESPWRACEVASFLPYGEALPRLRELTRRPDADERARGYALLVRCAGRARSPEVTDRLMDALGRLRNEQDPVRQAALNALVSLPGYAFGRRHVPAVERFAADALNARDCSPGTRSALERIAVRLCRDGAAAGDTGLVAAGFDLLERLAAYTAPPSMAGIDRVLRRGQEHDLVRALAGQVEASARRGDHRAALALARALGRRGHGVPELQDALEAATRSSRNEVAARAIAYWLEPPRTRAARAGAVLGREPSAVWLPSVLAAVARERTDLLSLVIAGPRGRFKPPAASPVPDVEPSWTRRWTARQRESFLDLLDELATDPGLLETARNRAVAAIATVAGAGAERLRPYLRTGDAAQRRAALTAAPWVARPQDMLADLLALAPSDDAHVAVYAASRAARFVPPSELAAVLGPVLSGGRITARKEAARILLHHRAPEAAALVTAAWDDPEQHRDVKAAIVSAVRARLAEPAAERILAEAANGPRDLARQVLGTSPLLIEERFRERYAALVLRVAGGGDPEARDAALHAVPQWAPWSPDAPAMLADLITDLGETRHWSAALASLVRCATGGTGTSELGTTATRLAAASAAPAACAAPTAPTASERDDAGAERDLPAVQRLEALVASVRDAAIADRTAAEPAIRALDGRLPEPLASELVAATLRWDPPAATAAHPGTAEVIDGLADRCAGTGVLAVLDVAAALAQGPDDPRAVWSPPRTEPDPGTVLPHAERLAARGDLSGGLFACALGGRHAERAGWPEEWRTLLRRLRAHDHPDVSYAAHRIRTAPE</sequence>
<dbReference type="RefSeq" id="WP_378046708.1">
    <property type="nucleotide sequence ID" value="NZ_JBHSXE010000001.1"/>
</dbReference>
<proteinExistence type="predicted"/>
<dbReference type="Proteomes" id="UP001596380">
    <property type="component" value="Unassembled WGS sequence"/>
</dbReference>
<organism evidence="1 2">
    <name type="scientific">Actinomadura yumaensis</name>
    <dbReference type="NCBI Taxonomy" id="111807"/>
    <lineage>
        <taxon>Bacteria</taxon>
        <taxon>Bacillati</taxon>
        <taxon>Actinomycetota</taxon>
        <taxon>Actinomycetes</taxon>
        <taxon>Streptosporangiales</taxon>
        <taxon>Thermomonosporaceae</taxon>
        <taxon>Actinomadura</taxon>
    </lineage>
</organism>
<dbReference type="InterPro" id="IPR016024">
    <property type="entry name" value="ARM-type_fold"/>
</dbReference>
<comment type="caution">
    <text evidence="1">The sequence shown here is derived from an EMBL/GenBank/DDBJ whole genome shotgun (WGS) entry which is preliminary data.</text>
</comment>
<accession>A0ABW2CYG5</accession>
<evidence type="ECO:0000313" key="1">
    <source>
        <dbReference type="EMBL" id="MFC6886497.1"/>
    </source>
</evidence>